<name>A0A1B1MRJ4_9POXV</name>
<dbReference type="PRINTS" id="PR01363">
    <property type="entry name" value="VD09PROTEIN"/>
</dbReference>
<dbReference type="GO" id="GO:0016787">
    <property type="term" value="F:hydrolase activity"/>
    <property type="evidence" value="ECO:0007669"/>
    <property type="project" value="UniProtKB-KW"/>
</dbReference>
<evidence type="ECO:0000256" key="6">
    <source>
        <dbReference type="ARBA" id="ARBA00022842"/>
    </source>
</evidence>
<dbReference type="SUPFAM" id="SSF55811">
    <property type="entry name" value="Nudix"/>
    <property type="match status" value="1"/>
</dbReference>
<evidence type="ECO:0000256" key="4">
    <source>
        <dbReference type="ARBA" id="ARBA00022723"/>
    </source>
</evidence>
<proteinExistence type="inferred from homology"/>
<dbReference type="GO" id="GO:0046872">
    <property type="term" value="F:metal ion binding"/>
    <property type="evidence" value="ECO:0007669"/>
    <property type="project" value="UniProtKB-KW"/>
</dbReference>
<dbReference type="GeneID" id="28340416"/>
<dbReference type="Proteomes" id="UP000203626">
    <property type="component" value="Segment"/>
</dbReference>
<evidence type="ECO:0000256" key="2">
    <source>
        <dbReference type="ARBA" id="ARBA00001946"/>
    </source>
</evidence>
<evidence type="ECO:0000256" key="1">
    <source>
        <dbReference type="ARBA" id="ARBA00001936"/>
    </source>
</evidence>
<dbReference type="EMBL" id="KU980965">
    <property type="protein sequence ID" value="ANS71173.1"/>
    <property type="molecule type" value="Genomic_DNA"/>
</dbReference>
<evidence type="ECO:0000256" key="7">
    <source>
        <dbReference type="ARBA" id="ARBA00023211"/>
    </source>
</evidence>
<comment type="cofactor">
    <cofactor evidence="1">
        <name>Mn(2+)</name>
        <dbReference type="ChEBI" id="CHEBI:29035"/>
    </cofactor>
</comment>
<evidence type="ECO:0000313" key="10">
    <source>
        <dbReference type="Proteomes" id="UP000203626"/>
    </source>
</evidence>
<evidence type="ECO:0000256" key="5">
    <source>
        <dbReference type="ARBA" id="ARBA00022801"/>
    </source>
</evidence>
<dbReference type="InterPro" id="IPR015797">
    <property type="entry name" value="NUDIX_hydrolase-like_dom_sf"/>
</dbReference>
<dbReference type="OrthoDB" id="11903at10239"/>
<keyword evidence="4" id="KW-0479">Metal-binding</keyword>
<organism evidence="9 10">
    <name type="scientific">Pteropox virus</name>
    <dbReference type="NCBI Taxonomy" id="1873698"/>
    <lineage>
        <taxon>Viruses</taxon>
        <taxon>Varidnaviria</taxon>
        <taxon>Bamfordvirae</taxon>
        <taxon>Nucleocytoviricota</taxon>
        <taxon>Pokkesviricetes</taxon>
        <taxon>Chitovirales</taxon>
        <taxon>Poxviridae</taxon>
        <taxon>Chordopoxvirinae</taxon>
        <taxon>Pteropopoxvirus</taxon>
        <taxon>Pteropopoxvirus pteropox</taxon>
    </lineage>
</organism>
<keyword evidence="5" id="KW-0378">Hydrolase</keyword>
<keyword evidence="7" id="KW-0464">Manganese</keyword>
<reference evidence="9 10" key="1">
    <citation type="journal article" date="2016" name="J. Gen. Virol.">
        <title>Genomic characterization of a novel poxvirus from a flying fox: evidence for a new genus?</title>
        <authorList>
            <person name="O'Dea M.A."/>
            <person name="Tu S.L."/>
            <person name="Pang S."/>
            <person name="De Ridder T."/>
            <person name="Jackson B."/>
            <person name="Upton C."/>
        </authorList>
    </citation>
    <scope>NUCLEOTIDE SEQUENCE [LARGE SCALE GENOMIC DNA]</scope>
    <source>
        <strain evidence="9 10">Australia</strain>
    </source>
</reference>
<sequence length="206" mass="23921">MEECSITFETEREKVILTPTPKPTSISGVRVFAICVTTDNVPIVAQRRTSFVFQHIVSTSSKKNTTKVSKHLLQYMYENEVRELACRSSVRKIEWDNNFCELIMIGGKANKSESVNSCLRREIREESDSTVSVKSISDKFFHVSIYDKLIQKCFECYCTLCYINQSLEDITSTRIFNIEVRSLCPLYSYKNNDKFEYLNFIYKSLS</sequence>
<gene>
    <name evidence="9" type="ORF">PTPV-Aus-089</name>
</gene>
<dbReference type="InterPro" id="IPR000086">
    <property type="entry name" value="NUDIX_hydrolase_dom"/>
</dbReference>
<evidence type="ECO:0000259" key="8">
    <source>
        <dbReference type="PROSITE" id="PS51462"/>
    </source>
</evidence>
<dbReference type="KEGG" id="vg:28340416"/>
<protein>
    <submittedName>
        <fullName evidence="9">mRNA decapping enzyme</fullName>
    </submittedName>
</protein>
<evidence type="ECO:0000313" key="9">
    <source>
        <dbReference type="EMBL" id="ANS71173.1"/>
    </source>
</evidence>
<dbReference type="InterPro" id="IPR003300">
    <property type="entry name" value="Viral_VD9"/>
</dbReference>
<dbReference type="Gene3D" id="3.90.79.10">
    <property type="entry name" value="Nucleoside Triphosphate Pyrophosphohydrolase"/>
    <property type="match status" value="1"/>
</dbReference>
<feature type="domain" description="Nudix hydrolase" evidence="8">
    <location>
        <begin position="27"/>
        <end position="202"/>
    </location>
</feature>
<dbReference type="RefSeq" id="YP_009268804.1">
    <property type="nucleotide sequence ID" value="NC_030656.1"/>
</dbReference>
<comment type="cofactor">
    <cofactor evidence="2">
        <name>Mg(2+)</name>
        <dbReference type="ChEBI" id="CHEBI:18420"/>
    </cofactor>
</comment>
<evidence type="ECO:0000256" key="3">
    <source>
        <dbReference type="ARBA" id="ARBA00005582"/>
    </source>
</evidence>
<comment type="similarity">
    <text evidence="3">Belongs to the Nudix hydrolase family.</text>
</comment>
<keyword evidence="6" id="KW-0460">Magnesium</keyword>
<accession>A0A1B1MRJ4</accession>
<dbReference type="PROSITE" id="PS51462">
    <property type="entry name" value="NUDIX"/>
    <property type="match status" value="1"/>
</dbReference>
<keyword evidence="10" id="KW-1185">Reference proteome</keyword>